<dbReference type="Gene3D" id="2.160.20.120">
    <property type="match status" value="1"/>
</dbReference>
<feature type="compositionally biased region" description="Polar residues" evidence="1">
    <location>
        <begin position="291"/>
        <end position="307"/>
    </location>
</feature>
<name>A0AAE3XH62_9BACT</name>
<dbReference type="InterPro" id="IPR021255">
    <property type="entry name" value="DUF2807"/>
</dbReference>
<evidence type="ECO:0000313" key="4">
    <source>
        <dbReference type="Proteomes" id="UP001185092"/>
    </source>
</evidence>
<dbReference type="Proteomes" id="UP001185092">
    <property type="component" value="Unassembled WGS sequence"/>
</dbReference>
<evidence type="ECO:0000256" key="1">
    <source>
        <dbReference type="SAM" id="MobiDB-lite"/>
    </source>
</evidence>
<keyword evidence="4" id="KW-1185">Reference proteome</keyword>
<dbReference type="EMBL" id="JAVDQD010000001">
    <property type="protein sequence ID" value="MDR6237576.1"/>
    <property type="molecule type" value="Genomic_DNA"/>
</dbReference>
<sequence length="307" mass="31962">MKKNSKGLVWAAATLVIVLAASGSILANFFWNVEKIKGNGVLKTEERSVRGFSALTASNGLDVFVKNGSVGKVVVETDENLHEIIKTEVSGSTLKIYTTKNITRSEAKKITVYVNQNTLKSIKISSAADLVSDVLMTAKSLDISASSSADFVGEVKVDDLKLSMSSSADIKIKGSATKAKINGSSSGDLDAEGLLVQECTINSSSSSDAKLNIVKALVAHVSSSGEVEVKGRADKAEISVSSGGGFKGYSFKVKECEAKASSGGDIQVYVLDNLDASASSGGDITFKGNPTKVSKNKSSGGSIDQDN</sequence>
<dbReference type="RefSeq" id="WP_309937043.1">
    <property type="nucleotide sequence ID" value="NZ_AP025305.1"/>
</dbReference>
<dbReference type="AlphaFoldDB" id="A0AAE3XH62"/>
<comment type="caution">
    <text evidence="3">The sequence shown here is derived from an EMBL/GenBank/DDBJ whole genome shotgun (WGS) entry which is preliminary data.</text>
</comment>
<dbReference type="Pfam" id="PF10988">
    <property type="entry name" value="DUF2807"/>
    <property type="match status" value="1"/>
</dbReference>
<protein>
    <recommendedName>
        <fullName evidence="2">Putative auto-transporter adhesin head GIN domain-containing protein</fullName>
    </recommendedName>
</protein>
<evidence type="ECO:0000259" key="2">
    <source>
        <dbReference type="Pfam" id="PF10988"/>
    </source>
</evidence>
<accession>A0AAE3XH62</accession>
<gene>
    <name evidence="3" type="ORF">HNQ88_000552</name>
</gene>
<organism evidence="3 4">
    <name type="scientific">Aureibacter tunicatorum</name>
    <dbReference type="NCBI Taxonomy" id="866807"/>
    <lineage>
        <taxon>Bacteria</taxon>
        <taxon>Pseudomonadati</taxon>
        <taxon>Bacteroidota</taxon>
        <taxon>Cytophagia</taxon>
        <taxon>Cytophagales</taxon>
        <taxon>Persicobacteraceae</taxon>
        <taxon>Aureibacter</taxon>
    </lineage>
</organism>
<proteinExistence type="predicted"/>
<evidence type="ECO:0000313" key="3">
    <source>
        <dbReference type="EMBL" id="MDR6237576.1"/>
    </source>
</evidence>
<feature type="region of interest" description="Disordered" evidence="1">
    <location>
        <begin position="279"/>
        <end position="307"/>
    </location>
</feature>
<reference evidence="3" key="1">
    <citation type="submission" date="2023-07" db="EMBL/GenBank/DDBJ databases">
        <title>Genomic Encyclopedia of Type Strains, Phase IV (KMG-IV): sequencing the most valuable type-strain genomes for metagenomic binning, comparative biology and taxonomic classification.</title>
        <authorList>
            <person name="Goeker M."/>
        </authorList>
    </citation>
    <scope>NUCLEOTIDE SEQUENCE</scope>
    <source>
        <strain evidence="3">DSM 26174</strain>
    </source>
</reference>
<feature type="domain" description="Putative auto-transporter adhesin head GIN" evidence="2">
    <location>
        <begin position="52"/>
        <end position="233"/>
    </location>
</feature>